<reference evidence="3" key="1">
    <citation type="submission" date="2021-08" db="EMBL/GenBank/DDBJ databases">
        <title>Chromosome-Level Trichoderma cornu-damae using Hi-C Data.</title>
        <authorList>
            <person name="Kim C.S."/>
        </authorList>
    </citation>
    <scope>NUCLEOTIDE SEQUENCE</scope>
    <source>
        <strain evidence="3">KA19-0412C</strain>
    </source>
</reference>
<gene>
    <name evidence="3" type="ORF">Trco_007324</name>
</gene>
<dbReference type="Proteomes" id="UP000827724">
    <property type="component" value="Unassembled WGS sequence"/>
</dbReference>
<keyword evidence="1" id="KW-0175">Coiled coil</keyword>
<accession>A0A9P8TT58</accession>
<keyword evidence="4" id="KW-1185">Reference proteome</keyword>
<name>A0A9P8TT58_9HYPO</name>
<evidence type="ECO:0000313" key="4">
    <source>
        <dbReference type="Proteomes" id="UP000827724"/>
    </source>
</evidence>
<dbReference type="PANTHER" id="PTHR34502:SF5">
    <property type="entry name" value="DUF6594 DOMAIN-CONTAINING PROTEIN"/>
    <property type="match status" value="1"/>
</dbReference>
<dbReference type="EMBL" id="JAIWOZ010000006">
    <property type="protein sequence ID" value="KAH6603878.1"/>
    <property type="molecule type" value="Genomic_DNA"/>
</dbReference>
<dbReference type="AlphaFoldDB" id="A0A9P8TT58"/>
<proteinExistence type="predicted"/>
<feature type="domain" description="DUF6594" evidence="2">
    <location>
        <begin position="64"/>
        <end position="192"/>
    </location>
</feature>
<evidence type="ECO:0000256" key="1">
    <source>
        <dbReference type="SAM" id="Coils"/>
    </source>
</evidence>
<evidence type="ECO:0000259" key="2">
    <source>
        <dbReference type="Pfam" id="PF20237"/>
    </source>
</evidence>
<feature type="coiled-coil region" evidence="1">
    <location>
        <begin position="91"/>
        <end position="142"/>
    </location>
</feature>
<organism evidence="3 4">
    <name type="scientific">Trichoderma cornu-damae</name>
    <dbReference type="NCBI Taxonomy" id="654480"/>
    <lineage>
        <taxon>Eukaryota</taxon>
        <taxon>Fungi</taxon>
        <taxon>Dikarya</taxon>
        <taxon>Ascomycota</taxon>
        <taxon>Pezizomycotina</taxon>
        <taxon>Sordariomycetes</taxon>
        <taxon>Hypocreomycetidae</taxon>
        <taxon>Hypocreales</taxon>
        <taxon>Hypocreaceae</taxon>
        <taxon>Trichoderma</taxon>
    </lineage>
</organism>
<protein>
    <recommendedName>
        <fullName evidence="2">DUF6594 domain-containing protein</fullName>
    </recommendedName>
</protein>
<dbReference type="Pfam" id="PF20237">
    <property type="entry name" value="DUF6594"/>
    <property type="match status" value="1"/>
</dbReference>
<comment type="caution">
    <text evidence="3">The sequence shown here is derived from an EMBL/GenBank/DDBJ whole genome shotgun (WGS) entry which is preliminary data.</text>
</comment>
<dbReference type="OrthoDB" id="3533814at2759"/>
<dbReference type="PANTHER" id="PTHR34502">
    <property type="entry name" value="DUF6594 DOMAIN-CONTAINING PROTEIN-RELATED"/>
    <property type="match status" value="1"/>
</dbReference>
<dbReference type="InterPro" id="IPR046529">
    <property type="entry name" value="DUF6594"/>
</dbReference>
<sequence length="193" mass="21695">MPSFTNVAMDLASTTRSRIARFWDSAIDVGRGIHAALKGTCSRVDTIRDVDDLEEQIEDIPQGYPRYSALVASDESFHVCRGFFALRSRLLLRKQDRLVVLEKQLREIDKAETAPLYLAALREDANAQRLQILQEMDEALSDYDAFLERASRALSLRRPAARNVDALVNWLNGTAALARHETAYLNGTKDLTA</sequence>
<evidence type="ECO:0000313" key="3">
    <source>
        <dbReference type="EMBL" id="KAH6603878.1"/>
    </source>
</evidence>